<reference evidence="2 3" key="1">
    <citation type="journal article" date="2014" name="Nat. Genet.">
        <title>Genome and transcriptome of the porcine whipworm Trichuris suis.</title>
        <authorList>
            <person name="Jex A.R."/>
            <person name="Nejsum P."/>
            <person name="Schwarz E.M."/>
            <person name="Hu L."/>
            <person name="Young N.D."/>
            <person name="Hall R.S."/>
            <person name="Korhonen P.K."/>
            <person name="Liao S."/>
            <person name="Thamsborg S."/>
            <person name="Xia J."/>
            <person name="Xu P."/>
            <person name="Wang S."/>
            <person name="Scheerlinck J.P."/>
            <person name="Hofmann A."/>
            <person name="Sternberg P.W."/>
            <person name="Wang J."/>
            <person name="Gasser R.B."/>
        </authorList>
    </citation>
    <scope>NUCLEOTIDE SEQUENCE [LARGE SCALE GENOMIC DNA]</scope>
    <source>
        <strain evidence="2">DCEP-RM93M</strain>
    </source>
</reference>
<sequence>MMLFKNLAIVLLFLFYNCEDVIHIAFKNSWGTLVCSISKAFLSRLSIKTSASTGDRGYPLKFTLKREQRITQQSVTTSFCLLLLMTGDGVTPESSGYYCKKRAPTVK</sequence>
<evidence type="ECO:0000256" key="1">
    <source>
        <dbReference type="SAM" id="SignalP"/>
    </source>
</evidence>
<evidence type="ECO:0008006" key="4">
    <source>
        <dbReference type="Google" id="ProtNLM"/>
    </source>
</evidence>
<keyword evidence="1" id="KW-0732">Signal</keyword>
<keyword evidence="3" id="KW-1185">Reference proteome</keyword>
<dbReference type="EMBL" id="KL363243">
    <property type="protein sequence ID" value="KFD51122.1"/>
    <property type="molecule type" value="Genomic_DNA"/>
</dbReference>
<feature type="chain" id="PRO_5001794907" description="Secreted protein" evidence="1">
    <location>
        <begin position="19"/>
        <end position="107"/>
    </location>
</feature>
<dbReference type="Proteomes" id="UP000030764">
    <property type="component" value="Unassembled WGS sequence"/>
</dbReference>
<feature type="signal peptide" evidence="1">
    <location>
        <begin position="1"/>
        <end position="18"/>
    </location>
</feature>
<organism evidence="2 3">
    <name type="scientific">Trichuris suis</name>
    <name type="common">pig whipworm</name>
    <dbReference type="NCBI Taxonomy" id="68888"/>
    <lineage>
        <taxon>Eukaryota</taxon>
        <taxon>Metazoa</taxon>
        <taxon>Ecdysozoa</taxon>
        <taxon>Nematoda</taxon>
        <taxon>Enoplea</taxon>
        <taxon>Dorylaimia</taxon>
        <taxon>Trichinellida</taxon>
        <taxon>Trichuridae</taxon>
        <taxon>Trichuris</taxon>
    </lineage>
</organism>
<dbReference type="AlphaFoldDB" id="A0A085M1M6"/>
<gene>
    <name evidence="2" type="ORF">M513_08022</name>
</gene>
<name>A0A085M1M6_9BILA</name>
<proteinExistence type="predicted"/>
<evidence type="ECO:0000313" key="2">
    <source>
        <dbReference type="EMBL" id="KFD51122.1"/>
    </source>
</evidence>
<accession>A0A085M1M6</accession>
<evidence type="ECO:0000313" key="3">
    <source>
        <dbReference type="Proteomes" id="UP000030764"/>
    </source>
</evidence>
<protein>
    <recommendedName>
        <fullName evidence="4">Secreted protein</fullName>
    </recommendedName>
</protein>